<dbReference type="EMBL" id="OCMF01000006">
    <property type="protein sequence ID" value="SOC81556.1"/>
    <property type="molecule type" value="Genomic_DNA"/>
</dbReference>
<reference evidence="3" key="1">
    <citation type="submission" date="2017-09" db="EMBL/GenBank/DDBJ databases">
        <authorList>
            <person name="Varghese N."/>
            <person name="Submissions S."/>
        </authorList>
    </citation>
    <scope>NUCLEOTIDE SEQUENCE [LARGE SCALE GENOMIC DNA]</scope>
    <source>
        <strain evidence="3">CGMCC 1.12641</strain>
    </source>
</reference>
<dbReference type="InterPro" id="IPR041657">
    <property type="entry name" value="HTH_17"/>
</dbReference>
<dbReference type="InterPro" id="IPR010093">
    <property type="entry name" value="SinI_DNA-bd"/>
</dbReference>
<organism evidence="2 3">
    <name type="scientific">Salinimicrobium sediminis</name>
    <dbReference type="NCBI Taxonomy" id="1343891"/>
    <lineage>
        <taxon>Bacteria</taxon>
        <taxon>Pseudomonadati</taxon>
        <taxon>Bacteroidota</taxon>
        <taxon>Flavobacteriia</taxon>
        <taxon>Flavobacteriales</taxon>
        <taxon>Flavobacteriaceae</taxon>
        <taxon>Salinimicrobium</taxon>
    </lineage>
</organism>
<evidence type="ECO:0000313" key="2">
    <source>
        <dbReference type="EMBL" id="SOC81556.1"/>
    </source>
</evidence>
<sequence>MQKVVYEVTKENAFLIAKMLLKEARQEEVLQEEQYLTIEELGKLIGYKKTSIYGLVQKNKIPYHKKGKLFFLKSEILEWLKAGKKISSREIEKKANEYLLNQIL</sequence>
<dbReference type="NCBIfam" id="TIGR01764">
    <property type="entry name" value="excise"/>
    <property type="match status" value="1"/>
</dbReference>
<dbReference type="Pfam" id="PF12728">
    <property type="entry name" value="HTH_17"/>
    <property type="match status" value="1"/>
</dbReference>
<evidence type="ECO:0000313" key="3">
    <source>
        <dbReference type="Proteomes" id="UP000219193"/>
    </source>
</evidence>
<accession>A0A285X973</accession>
<name>A0A285X973_9FLAO</name>
<dbReference type="GO" id="GO:0003677">
    <property type="term" value="F:DNA binding"/>
    <property type="evidence" value="ECO:0007669"/>
    <property type="project" value="InterPro"/>
</dbReference>
<dbReference type="AlphaFoldDB" id="A0A285X973"/>
<evidence type="ECO:0000259" key="1">
    <source>
        <dbReference type="Pfam" id="PF12728"/>
    </source>
</evidence>
<gene>
    <name evidence="2" type="ORF">SAMN06296241_3135</name>
</gene>
<feature type="domain" description="Helix-turn-helix" evidence="1">
    <location>
        <begin position="35"/>
        <end position="82"/>
    </location>
</feature>
<protein>
    <submittedName>
        <fullName evidence="2">Transcriptional regulator, AlpA family</fullName>
    </submittedName>
</protein>
<proteinExistence type="predicted"/>
<keyword evidence="3" id="KW-1185">Reference proteome</keyword>
<dbReference type="Proteomes" id="UP000219193">
    <property type="component" value="Unassembled WGS sequence"/>
</dbReference>